<feature type="region of interest" description="Disordered" evidence="1">
    <location>
        <begin position="35"/>
        <end position="72"/>
    </location>
</feature>
<name>A0A4R8IK04_9GAMM</name>
<organism evidence="2 3">
    <name type="scientific">Thiohalophilus thiocyanatoxydans</name>
    <dbReference type="NCBI Taxonomy" id="381308"/>
    <lineage>
        <taxon>Bacteria</taxon>
        <taxon>Pseudomonadati</taxon>
        <taxon>Pseudomonadota</taxon>
        <taxon>Gammaproteobacteria</taxon>
        <taxon>Thiohalomonadales</taxon>
        <taxon>Thiohalophilaceae</taxon>
        <taxon>Thiohalophilus</taxon>
    </lineage>
</organism>
<reference evidence="2 3" key="1">
    <citation type="submission" date="2019-03" db="EMBL/GenBank/DDBJ databases">
        <title>Genomic Encyclopedia of Type Strains, Phase IV (KMG-IV): sequencing the most valuable type-strain genomes for metagenomic binning, comparative biology and taxonomic classification.</title>
        <authorList>
            <person name="Goeker M."/>
        </authorList>
    </citation>
    <scope>NUCLEOTIDE SEQUENCE [LARGE SCALE GENOMIC DNA]</scope>
    <source>
        <strain evidence="2 3">DSM 16326</strain>
    </source>
</reference>
<keyword evidence="3" id="KW-1185">Reference proteome</keyword>
<proteinExistence type="predicted"/>
<gene>
    <name evidence="2" type="ORF">EDC23_2520</name>
</gene>
<evidence type="ECO:0000313" key="3">
    <source>
        <dbReference type="Proteomes" id="UP000294914"/>
    </source>
</evidence>
<evidence type="ECO:0000313" key="2">
    <source>
        <dbReference type="EMBL" id="TDX99309.1"/>
    </source>
</evidence>
<protein>
    <submittedName>
        <fullName evidence="2">Protein required for attachment to host cells</fullName>
    </submittedName>
</protein>
<evidence type="ECO:0000256" key="1">
    <source>
        <dbReference type="SAM" id="MobiDB-lite"/>
    </source>
</evidence>
<sequence length="150" mass="17277">MNNTWVLVANASEARLFNLVKSDLEPLKSFSHNASRMKGEELASDRPGAYQSDVNREGHGSYAEPTNPKEYEKDRFARELANVLNQARSENRFHELVIVAAPHFHGLINQHIDDESSQRVSHHIEKDYTRVEDSDMLDTLLPYLRPYLKE</sequence>
<dbReference type="Pfam" id="PF10116">
    <property type="entry name" value="Host_attach"/>
    <property type="match status" value="1"/>
</dbReference>
<accession>A0A4R8IK04</accession>
<dbReference type="InterPro" id="IPR019291">
    <property type="entry name" value="Host_attachment_protein"/>
</dbReference>
<dbReference type="Proteomes" id="UP000294914">
    <property type="component" value="Unassembled WGS sequence"/>
</dbReference>
<dbReference type="RefSeq" id="WP_134085048.1">
    <property type="nucleotide sequence ID" value="NZ_SOQX01000008.1"/>
</dbReference>
<comment type="caution">
    <text evidence="2">The sequence shown here is derived from an EMBL/GenBank/DDBJ whole genome shotgun (WGS) entry which is preliminary data.</text>
</comment>
<dbReference type="AlphaFoldDB" id="A0A4R8IK04"/>
<dbReference type="OrthoDB" id="329419at2"/>
<dbReference type="EMBL" id="SOQX01000008">
    <property type="protein sequence ID" value="TDX99309.1"/>
    <property type="molecule type" value="Genomic_DNA"/>
</dbReference>